<name>A0A0N0BFK6_9HYME</name>
<evidence type="ECO:0000256" key="1">
    <source>
        <dbReference type="SAM" id="MobiDB-lite"/>
    </source>
</evidence>
<accession>A0A0N0BFK6</accession>
<evidence type="ECO:0000313" key="2">
    <source>
        <dbReference type="EMBL" id="KOX73492.1"/>
    </source>
</evidence>
<gene>
    <name evidence="2" type="ORF">WN51_14538</name>
</gene>
<organism evidence="2 3">
    <name type="scientific">Melipona quadrifasciata</name>
    <dbReference type="NCBI Taxonomy" id="166423"/>
    <lineage>
        <taxon>Eukaryota</taxon>
        <taxon>Metazoa</taxon>
        <taxon>Ecdysozoa</taxon>
        <taxon>Arthropoda</taxon>
        <taxon>Hexapoda</taxon>
        <taxon>Insecta</taxon>
        <taxon>Pterygota</taxon>
        <taxon>Neoptera</taxon>
        <taxon>Endopterygota</taxon>
        <taxon>Hymenoptera</taxon>
        <taxon>Apocrita</taxon>
        <taxon>Aculeata</taxon>
        <taxon>Apoidea</taxon>
        <taxon>Anthophila</taxon>
        <taxon>Apidae</taxon>
        <taxon>Melipona</taxon>
    </lineage>
</organism>
<feature type="region of interest" description="Disordered" evidence="1">
    <location>
        <begin position="581"/>
        <end position="633"/>
    </location>
</feature>
<sequence length="633" mass="72294">MKSFQTQDHGFSLDFMDSVHVLVDRGLKIMSCWISLYGSYTHNRVLLNIFEIFGAFDGAWTRDYGSLDLGSHFMDPIRTVILRHFYGSWTQNHGLLDLGSHFMDPIRRIVVCLIFSRLSNVLLDHGLKIIGSLDHESHFMDTNTHSRIWLNIFEILRRFYGSWTQNHGSLDLILWILHAQSLGSGKAILKIEQQLVIVSYNPGQRYLNIEFQFRGIYSRFTFFASLSLPQLRRTHQRFQKTARWHTPDSAEEIARNESKGWDTGSKRGETGREGDYSAEGRSCGAELKIKNEIKHQKNDYFLFLRENSVLSIPSIPNIPSIFLRYLQPSFAGEPLQLHGSIGGPPVAVVLVLNNLKSTVALEYRKVMVYVGTAQIKGFANGIAGYSRVWENPCIGFCGLCYQTTIKMFTIQKRNFIELYEYFNFFPKIAGFARRFSTVILFLSTCLKEQLTNVGQTSDMSQIFEFAEREAPCRKGHHLEIPAEKTNHHFRDVLMEDRLEISSITITESDLASSGATLMQRKLVIGWFGSLLHLREYLLLVNVHHQAQNVCKRKRKNVESALTNQLKSPKDINQTLGVTRTRASNDGGEIAKNPGLRPNNFTHPGLYPPEPEQSLEQITEPKFQITPSGKRNHG</sequence>
<dbReference type="EMBL" id="KQ435798">
    <property type="protein sequence ID" value="KOX73492.1"/>
    <property type="molecule type" value="Genomic_DNA"/>
</dbReference>
<protein>
    <submittedName>
        <fullName evidence="2">Uncharacterized protein</fullName>
    </submittedName>
</protein>
<feature type="compositionally biased region" description="Polar residues" evidence="1">
    <location>
        <begin position="624"/>
        <end position="633"/>
    </location>
</feature>
<feature type="compositionally biased region" description="Basic and acidic residues" evidence="1">
    <location>
        <begin position="253"/>
        <end position="275"/>
    </location>
</feature>
<evidence type="ECO:0000313" key="3">
    <source>
        <dbReference type="Proteomes" id="UP000053105"/>
    </source>
</evidence>
<dbReference type="AlphaFoldDB" id="A0A0N0BFK6"/>
<dbReference type="Proteomes" id="UP000053105">
    <property type="component" value="Unassembled WGS sequence"/>
</dbReference>
<feature type="region of interest" description="Disordered" evidence="1">
    <location>
        <begin position="253"/>
        <end position="277"/>
    </location>
</feature>
<keyword evidence="3" id="KW-1185">Reference proteome</keyword>
<proteinExistence type="predicted"/>
<reference evidence="2 3" key="1">
    <citation type="submission" date="2015-07" db="EMBL/GenBank/DDBJ databases">
        <title>The genome of Melipona quadrifasciata.</title>
        <authorList>
            <person name="Pan H."/>
            <person name="Kapheim K."/>
        </authorList>
    </citation>
    <scope>NUCLEOTIDE SEQUENCE [LARGE SCALE GENOMIC DNA]</scope>
    <source>
        <strain evidence="2">0111107301</strain>
        <tissue evidence="2">Whole body</tissue>
    </source>
</reference>